<dbReference type="OMA" id="THPPHLY"/>
<keyword evidence="5 11" id="KW-0436">Ligase</keyword>
<organism evidence="11 12">
    <name type="scientific">Rosa chinensis</name>
    <name type="common">China rose</name>
    <dbReference type="NCBI Taxonomy" id="74649"/>
    <lineage>
        <taxon>Eukaryota</taxon>
        <taxon>Viridiplantae</taxon>
        <taxon>Streptophyta</taxon>
        <taxon>Embryophyta</taxon>
        <taxon>Tracheophyta</taxon>
        <taxon>Spermatophyta</taxon>
        <taxon>Magnoliopsida</taxon>
        <taxon>eudicotyledons</taxon>
        <taxon>Gunneridae</taxon>
        <taxon>Pentapetalae</taxon>
        <taxon>rosids</taxon>
        <taxon>fabids</taxon>
        <taxon>Rosales</taxon>
        <taxon>Rosaceae</taxon>
        <taxon>Rosoideae</taxon>
        <taxon>Rosoideae incertae sedis</taxon>
        <taxon>Rosa</taxon>
    </lineage>
</organism>
<evidence type="ECO:0000259" key="10">
    <source>
        <dbReference type="Pfam" id="PF13193"/>
    </source>
</evidence>
<dbReference type="EC" id="6.2.1.12" evidence="3"/>
<dbReference type="Proteomes" id="UP000238479">
    <property type="component" value="Chromosome 3"/>
</dbReference>
<dbReference type="Gramene" id="PRQ44389">
    <property type="protein sequence ID" value="PRQ44389"/>
    <property type="gene ID" value="RchiOBHm_Chr3g0478721"/>
</dbReference>
<name>A0A2P6RD81_ROSCH</name>
<dbReference type="AlphaFoldDB" id="A0A2P6RD81"/>
<comment type="catalytic activity">
    <reaction evidence="6">
        <text>(E)-4-coumarate + ATP + CoA = (E)-4-coumaroyl-CoA + AMP + diphosphate</text>
        <dbReference type="Rhea" id="RHEA:19641"/>
        <dbReference type="ChEBI" id="CHEBI:12876"/>
        <dbReference type="ChEBI" id="CHEBI:30616"/>
        <dbReference type="ChEBI" id="CHEBI:33019"/>
        <dbReference type="ChEBI" id="CHEBI:57287"/>
        <dbReference type="ChEBI" id="CHEBI:85008"/>
        <dbReference type="ChEBI" id="CHEBI:456215"/>
        <dbReference type="EC" id="6.2.1.12"/>
    </reaction>
    <physiologicalReaction direction="left-to-right" evidence="6">
        <dbReference type="Rhea" id="RHEA:19642"/>
    </physiologicalReaction>
</comment>
<dbReference type="GO" id="GO:0016207">
    <property type="term" value="F:4-coumarate-CoA ligase activity"/>
    <property type="evidence" value="ECO:0007669"/>
    <property type="project" value="UniProtKB-EC"/>
</dbReference>
<dbReference type="Pfam" id="PF13193">
    <property type="entry name" value="AMP-binding_C"/>
    <property type="match status" value="1"/>
</dbReference>
<keyword evidence="8" id="KW-0472">Membrane</keyword>
<dbReference type="PANTHER" id="PTHR24096:SF149">
    <property type="entry name" value="AMP-BINDING DOMAIN-CONTAINING PROTEIN-RELATED"/>
    <property type="match status" value="1"/>
</dbReference>
<keyword evidence="8" id="KW-0812">Transmembrane</keyword>
<keyword evidence="4" id="KW-0963">Cytoplasm</keyword>
<dbReference type="EMBL" id="PDCK01000041">
    <property type="protein sequence ID" value="PRQ44389.1"/>
    <property type="molecule type" value="Genomic_DNA"/>
</dbReference>
<dbReference type="Gene3D" id="3.30.300.30">
    <property type="match status" value="1"/>
</dbReference>
<evidence type="ECO:0000256" key="8">
    <source>
        <dbReference type="SAM" id="Phobius"/>
    </source>
</evidence>
<feature type="domain" description="AMP-dependent synthetase/ligase" evidence="9">
    <location>
        <begin position="73"/>
        <end position="417"/>
    </location>
</feature>
<comment type="caution">
    <text evidence="11">The sequence shown here is derived from an EMBL/GenBank/DDBJ whole genome shotgun (WGS) entry which is preliminary data.</text>
</comment>
<dbReference type="InterPro" id="IPR025110">
    <property type="entry name" value="AMP-bd_C"/>
</dbReference>
<dbReference type="PROSITE" id="PS00455">
    <property type="entry name" value="AMP_BINDING"/>
    <property type="match status" value="1"/>
</dbReference>
<sequence length="557" mass="61429">MTITLNNNFNYPTSKSQKTPNPESLATQKNHPEWFSPETGIYHSTYPCVNLPSDPFLDVVSFIFSHSHNGVSSALVDASSGCSVSYSELYSFVRSMTSGLLRRMGISQGGVALILLSNRIYYPVVFSGKSRNRFADCNACLAFAGPEKVDALQALGVPTIVVPENVKLGSKAEAFSEFYKLMFSKVDQAPRLVLKQQDTAAILYSSGTTGGSKVVVLTHRNLIAAVELFVRFEASQYDYTSLENVYLAIVPFFHIYGLSLYVMGLLSLGSRIIVMKKFDVDHVVKSIDRYKVTHFPLVPPILAALTKKVAKDVTAAHGLRSLKQVASGAAPLSMKIIEDFVRALPHADFIQGYGLTETTAVGTRGFNTERFKNYSSIGLLAPNMQAKVVDWKTGTPLPPNNSGELWLRGPAIMKEYLNNAKATMSKIDEDGWLHTGDIVFFNKDGYIYIHDRLKEIIKYKGFQISPAELEAVLINHPEIVDISVTAAMDEECGEVPVAFVVRKNGSKLSRKAVMDYVAGHVAPHKKVRKVVFTSSIPKSAAGKILRRELRNLLTSRL</sequence>
<evidence type="ECO:0000256" key="3">
    <source>
        <dbReference type="ARBA" id="ARBA00012959"/>
    </source>
</evidence>
<dbReference type="InterPro" id="IPR000873">
    <property type="entry name" value="AMP-dep_synth/lig_dom"/>
</dbReference>
<dbReference type="InterPro" id="IPR045851">
    <property type="entry name" value="AMP-bd_C_sf"/>
</dbReference>
<dbReference type="SUPFAM" id="SSF56801">
    <property type="entry name" value="Acetyl-CoA synthetase-like"/>
    <property type="match status" value="1"/>
</dbReference>
<dbReference type="PANTHER" id="PTHR24096">
    <property type="entry name" value="LONG-CHAIN-FATTY-ACID--COA LIGASE"/>
    <property type="match status" value="1"/>
</dbReference>
<feature type="transmembrane region" description="Helical" evidence="8">
    <location>
        <begin position="245"/>
        <end position="268"/>
    </location>
</feature>
<dbReference type="GO" id="GO:0006744">
    <property type="term" value="P:ubiquinone biosynthetic process"/>
    <property type="evidence" value="ECO:0007669"/>
    <property type="project" value="TreeGrafter"/>
</dbReference>
<dbReference type="GO" id="GO:0005777">
    <property type="term" value="C:peroxisome"/>
    <property type="evidence" value="ECO:0007669"/>
    <property type="project" value="TreeGrafter"/>
</dbReference>
<dbReference type="CDD" id="cd05904">
    <property type="entry name" value="4CL"/>
    <property type="match status" value="1"/>
</dbReference>
<dbReference type="FunFam" id="3.30.300.30:FF:000007">
    <property type="entry name" value="4-coumarate--CoA ligase 2"/>
    <property type="match status" value="1"/>
</dbReference>
<dbReference type="Gene3D" id="3.40.50.12780">
    <property type="entry name" value="N-terminal domain of ligase-like"/>
    <property type="match status" value="1"/>
</dbReference>
<dbReference type="InterPro" id="IPR020845">
    <property type="entry name" value="AMP-binding_CS"/>
</dbReference>
<proteinExistence type="inferred from homology"/>
<dbReference type="Pfam" id="PF00501">
    <property type="entry name" value="AMP-binding"/>
    <property type="match status" value="1"/>
</dbReference>
<comment type="subcellular location">
    <subcellularLocation>
        <location evidence="1">Cytoplasm</location>
    </subcellularLocation>
</comment>
<evidence type="ECO:0000256" key="4">
    <source>
        <dbReference type="ARBA" id="ARBA00022490"/>
    </source>
</evidence>
<evidence type="ECO:0000256" key="7">
    <source>
        <dbReference type="SAM" id="MobiDB-lite"/>
    </source>
</evidence>
<gene>
    <name evidence="11" type="ORF">RchiOBHm_Chr3g0478721</name>
</gene>
<protein>
    <recommendedName>
        <fullName evidence="3">4-coumarate--CoA ligase</fullName>
        <ecNumber evidence="3">6.2.1.12</ecNumber>
    </recommendedName>
</protein>
<accession>A0A2P6RD81</accession>
<evidence type="ECO:0000313" key="12">
    <source>
        <dbReference type="Proteomes" id="UP000238479"/>
    </source>
</evidence>
<feature type="region of interest" description="Disordered" evidence="7">
    <location>
        <begin position="1"/>
        <end position="29"/>
    </location>
</feature>
<dbReference type="STRING" id="74649.A0A2P6RD81"/>
<dbReference type="InterPro" id="IPR042099">
    <property type="entry name" value="ANL_N_sf"/>
</dbReference>
<evidence type="ECO:0000256" key="5">
    <source>
        <dbReference type="ARBA" id="ARBA00022598"/>
    </source>
</evidence>
<comment type="similarity">
    <text evidence="2">Belongs to the ATP-dependent AMP-binding enzyme family.</text>
</comment>
<evidence type="ECO:0000256" key="2">
    <source>
        <dbReference type="ARBA" id="ARBA00006432"/>
    </source>
</evidence>
<evidence type="ECO:0000259" key="9">
    <source>
        <dbReference type="Pfam" id="PF00501"/>
    </source>
</evidence>
<keyword evidence="8" id="KW-1133">Transmembrane helix</keyword>
<reference evidence="11 12" key="1">
    <citation type="journal article" date="2018" name="Nat. Genet.">
        <title>The Rosa genome provides new insights in the design of modern roses.</title>
        <authorList>
            <person name="Bendahmane M."/>
        </authorList>
    </citation>
    <scope>NUCLEOTIDE SEQUENCE [LARGE SCALE GENOMIC DNA]</scope>
    <source>
        <strain evidence="12">cv. Old Blush</strain>
    </source>
</reference>
<evidence type="ECO:0000313" key="11">
    <source>
        <dbReference type="EMBL" id="PRQ44389.1"/>
    </source>
</evidence>
<keyword evidence="12" id="KW-1185">Reference proteome</keyword>
<feature type="domain" description="AMP-binding enzyme C-terminal" evidence="10">
    <location>
        <begin position="468"/>
        <end position="543"/>
    </location>
</feature>
<evidence type="ECO:0000256" key="1">
    <source>
        <dbReference type="ARBA" id="ARBA00004496"/>
    </source>
</evidence>
<evidence type="ECO:0000256" key="6">
    <source>
        <dbReference type="ARBA" id="ARBA00034252"/>
    </source>
</evidence>